<feature type="domain" description="GH26" evidence="5">
    <location>
        <begin position="44"/>
        <end position="359"/>
    </location>
</feature>
<evidence type="ECO:0000313" key="7">
    <source>
        <dbReference type="Proteomes" id="UP000295717"/>
    </source>
</evidence>
<organism evidence="6 7">
    <name type="scientific">Thiobaca trueperi</name>
    <dbReference type="NCBI Taxonomy" id="127458"/>
    <lineage>
        <taxon>Bacteria</taxon>
        <taxon>Pseudomonadati</taxon>
        <taxon>Pseudomonadota</taxon>
        <taxon>Gammaproteobacteria</taxon>
        <taxon>Chromatiales</taxon>
        <taxon>Chromatiaceae</taxon>
        <taxon>Thiobaca</taxon>
    </lineage>
</organism>
<dbReference type="GO" id="GO:0006080">
    <property type="term" value="P:substituted mannan metabolic process"/>
    <property type="evidence" value="ECO:0007669"/>
    <property type="project" value="InterPro"/>
</dbReference>
<evidence type="ECO:0000256" key="3">
    <source>
        <dbReference type="ARBA" id="ARBA00023295"/>
    </source>
</evidence>
<keyword evidence="7" id="KW-1185">Reference proteome</keyword>
<dbReference type="InterPro" id="IPR017853">
    <property type="entry name" value="GH"/>
</dbReference>
<dbReference type="OrthoDB" id="9816550at2"/>
<feature type="active site" description="Nucleophile" evidence="4">
    <location>
        <position position="297"/>
    </location>
</feature>
<dbReference type="InterPro" id="IPR022790">
    <property type="entry name" value="GH26_dom"/>
</dbReference>
<reference evidence="6 7" key="1">
    <citation type="submission" date="2019-03" db="EMBL/GenBank/DDBJ databases">
        <title>Genomic Encyclopedia of Type Strains, Phase IV (KMG-IV): sequencing the most valuable type-strain genomes for metagenomic binning, comparative biology and taxonomic classification.</title>
        <authorList>
            <person name="Goeker M."/>
        </authorList>
    </citation>
    <scope>NUCLEOTIDE SEQUENCE [LARGE SCALE GENOMIC DNA]</scope>
    <source>
        <strain evidence="6 7">DSM 13587</strain>
    </source>
</reference>
<comment type="caution">
    <text evidence="6">The sequence shown here is derived from an EMBL/GenBank/DDBJ whole genome shotgun (WGS) entry which is preliminary data.</text>
</comment>
<keyword evidence="3 4" id="KW-0326">Glycosidase</keyword>
<dbReference type="PANTHER" id="PTHR40079">
    <property type="entry name" value="MANNAN ENDO-1,4-BETA-MANNOSIDASE E-RELATED"/>
    <property type="match status" value="1"/>
</dbReference>
<name>A0A4R3MYR3_9GAMM</name>
<evidence type="ECO:0000259" key="5">
    <source>
        <dbReference type="PROSITE" id="PS51764"/>
    </source>
</evidence>
<dbReference type="Gene3D" id="3.20.20.80">
    <property type="entry name" value="Glycosidases"/>
    <property type="match status" value="1"/>
</dbReference>
<dbReference type="SUPFAM" id="SSF51445">
    <property type="entry name" value="(Trans)glycosidases"/>
    <property type="match status" value="1"/>
</dbReference>
<dbReference type="AlphaFoldDB" id="A0A4R3MYR3"/>
<evidence type="ECO:0000256" key="1">
    <source>
        <dbReference type="ARBA" id="ARBA00007754"/>
    </source>
</evidence>
<feature type="active site" description="Proton donor" evidence="4">
    <location>
        <position position="172"/>
    </location>
</feature>
<dbReference type="PROSITE" id="PS51764">
    <property type="entry name" value="GH26"/>
    <property type="match status" value="1"/>
</dbReference>
<protein>
    <submittedName>
        <fullName evidence="6">Glycosyl hydrolase family 26</fullName>
    </submittedName>
</protein>
<dbReference type="GO" id="GO:0016985">
    <property type="term" value="F:mannan endo-1,4-beta-mannosidase activity"/>
    <property type="evidence" value="ECO:0007669"/>
    <property type="project" value="InterPro"/>
</dbReference>
<dbReference type="Proteomes" id="UP000295717">
    <property type="component" value="Unassembled WGS sequence"/>
</dbReference>
<dbReference type="Pfam" id="PF02156">
    <property type="entry name" value="Glyco_hydro_26"/>
    <property type="match status" value="1"/>
</dbReference>
<dbReference type="RefSeq" id="WP_132977133.1">
    <property type="nucleotide sequence ID" value="NZ_SMAO01000004.1"/>
</dbReference>
<evidence type="ECO:0000256" key="2">
    <source>
        <dbReference type="ARBA" id="ARBA00022801"/>
    </source>
</evidence>
<gene>
    <name evidence="6" type="ORF">EDC35_104415</name>
</gene>
<comment type="similarity">
    <text evidence="1 4">Belongs to the glycosyl hydrolase 26 family.</text>
</comment>
<dbReference type="InterPro" id="IPR000805">
    <property type="entry name" value="Glyco_hydro_26"/>
</dbReference>
<keyword evidence="2 4" id="KW-0378">Hydrolase</keyword>
<proteinExistence type="inferred from homology"/>
<dbReference type="EMBL" id="SMAO01000004">
    <property type="protein sequence ID" value="TCT21555.1"/>
    <property type="molecule type" value="Genomic_DNA"/>
</dbReference>
<sequence length="391" mass="43367">MKQRYWILGALLALCLVGGATLGLSKTHQTSNGQAFTSASGHRTEPSAGMRLLAPRGGAYTGAYIEFGEEEDSVTLDKIDAFSTLVGRRQAIVAFSNFWGRGHFPMAQVRVIANAGAVPLVFWNPWDKREKGVWGKFDLRGIAAGDWDAYIDAWAQEARAFGQPILVAWGLEMNGNWFPWSGTFYGGGEPLSATEPTRYKGPETFKRAYRHVVDRVRAAGASNVSWVFHTNNASIPDVPWNRMAAYYPGPEYVDWLAMSAYGKQFPQQDWIDVEQSLIDPYRELAAVDAGKPVLVAEWGIGEFPKSGDKGAWIRDAFAAMEQQMPRLKGAVFWHERWQNSDLSYSNLRAGSSLPALNAYRDGVSRPFWLAEPEYGPHPPMPNNPSTASLLP</sequence>
<evidence type="ECO:0000256" key="4">
    <source>
        <dbReference type="PROSITE-ProRule" id="PRU01100"/>
    </source>
</evidence>
<accession>A0A4R3MYR3</accession>
<evidence type="ECO:0000313" key="6">
    <source>
        <dbReference type="EMBL" id="TCT21555.1"/>
    </source>
</evidence>
<dbReference type="PANTHER" id="PTHR40079:SF4">
    <property type="entry name" value="GH26 DOMAIN-CONTAINING PROTEIN-RELATED"/>
    <property type="match status" value="1"/>
</dbReference>